<accession>A0A366K3C1</accession>
<protein>
    <submittedName>
        <fullName evidence="1">Uncharacterized protein</fullName>
    </submittedName>
</protein>
<reference evidence="1 2" key="1">
    <citation type="submission" date="2018-06" db="EMBL/GenBank/DDBJ databases">
        <title>Freshwater and sediment microbial communities from various areas in North America, analyzing microbe dynamics in response to fracking.</title>
        <authorList>
            <person name="Lamendella R."/>
        </authorList>
    </citation>
    <scope>NUCLEOTIDE SEQUENCE [LARGE SCALE GENOMIC DNA]</scope>
    <source>
        <strain evidence="1 2">14_TX</strain>
    </source>
</reference>
<dbReference type="RefSeq" id="WP_113881677.1">
    <property type="nucleotide sequence ID" value="NZ_QNSF01000002.1"/>
</dbReference>
<name>A0A366K3C1_CYTFI</name>
<dbReference type="AlphaFoldDB" id="A0A366K3C1"/>
<gene>
    <name evidence="1" type="ORF">DFO70_102507</name>
</gene>
<dbReference type="EMBL" id="QNSF01000002">
    <property type="protein sequence ID" value="RBP96180.1"/>
    <property type="molecule type" value="Genomic_DNA"/>
</dbReference>
<organism evidence="1 2">
    <name type="scientific">Cytobacillus firmus</name>
    <name type="common">Bacillus firmus</name>
    <dbReference type="NCBI Taxonomy" id="1399"/>
    <lineage>
        <taxon>Bacteria</taxon>
        <taxon>Bacillati</taxon>
        <taxon>Bacillota</taxon>
        <taxon>Bacilli</taxon>
        <taxon>Bacillales</taxon>
        <taxon>Bacillaceae</taxon>
        <taxon>Cytobacillus</taxon>
    </lineage>
</organism>
<comment type="caution">
    <text evidence="1">The sequence shown here is derived from an EMBL/GenBank/DDBJ whole genome shotgun (WGS) entry which is preliminary data.</text>
</comment>
<evidence type="ECO:0000313" key="2">
    <source>
        <dbReference type="Proteomes" id="UP000252731"/>
    </source>
</evidence>
<sequence length="72" mass="8404">MVYLPGLWDYFGLVKGASHSAVQCYFESAFLYGESIGSGGDFKELLIGNYFYLEKSKRILIEISYWFEDQRR</sequence>
<evidence type="ECO:0000313" key="1">
    <source>
        <dbReference type="EMBL" id="RBP96180.1"/>
    </source>
</evidence>
<proteinExistence type="predicted"/>
<keyword evidence="2" id="KW-1185">Reference proteome</keyword>
<dbReference type="Proteomes" id="UP000252731">
    <property type="component" value="Unassembled WGS sequence"/>
</dbReference>